<dbReference type="InterPro" id="IPR001584">
    <property type="entry name" value="Integrase_cat-core"/>
</dbReference>
<evidence type="ECO:0000256" key="1">
    <source>
        <dbReference type="SAM" id="MobiDB-lite"/>
    </source>
</evidence>
<dbReference type="EMBL" id="QGNW01002171">
    <property type="protein sequence ID" value="RVW24532.1"/>
    <property type="molecule type" value="Genomic_DNA"/>
</dbReference>
<dbReference type="PANTHER" id="PTHR42648:SF28">
    <property type="entry name" value="TRANSPOSON-ENCODED PROTEIN WITH RIBONUCLEASE H-LIKE AND RETROVIRUS ZINC FINGER-LIKE DOMAINS"/>
    <property type="match status" value="1"/>
</dbReference>
<dbReference type="SUPFAM" id="SSF53098">
    <property type="entry name" value="Ribonuclease H-like"/>
    <property type="match status" value="1"/>
</dbReference>
<sequence length="263" mass="29773">MYHCPQYTMPGTPSQNGVAKRRNQTLKNMVRSMINHYSLPESLWGEAIKTAIYILNRVPSKAIAKTSYELWTGKKPRYLVASSKSFFETGNAKFIEDVEFGGSIGLKRFVFEEEYVIIPIVATENVQMDVKIAFLKGDIEETIYMVQPESFESKESKHLGDKFNLLQCPKNEIEKKEMENIPYASTVGSLMYAQACTHLDIAYVVGMLGRYLSNLRMIHWKGIPIPTLLAALIAEDPLKDVPLKVFHEHVARMGVVHLGDVLV</sequence>
<evidence type="ECO:0000259" key="2">
    <source>
        <dbReference type="PROSITE" id="PS50994"/>
    </source>
</evidence>
<dbReference type="GO" id="GO:0003676">
    <property type="term" value="F:nucleic acid binding"/>
    <property type="evidence" value="ECO:0007669"/>
    <property type="project" value="InterPro"/>
</dbReference>
<dbReference type="InterPro" id="IPR036397">
    <property type="entry name" value="RNaseH_sf"/>
</dbReference>
<gene>
    <name evidence="3" type="primary">POLX_3823</name>
    <name evidence="3" type="ORF">CK203_090910</name>
</gene>
<dbReference type="PANTHER" id="PTHR42648">
    <property type="entry name" value="TRANSPOSASE, PUTATIVE-RELATED"/>
    <property type="match status" value="1"/>
</dbReference>
<accession>A0A438CMT9</accession>
<dbReference type="Proteomes" id="UP000288805">
    <property type="component" value="Unassembled WGS sequence"/>
</dbReference>
<feature type="domain" description="Integrase catalytic" evidence="2">
    <location>
        <begin position="1"/>
        <end position="84"/>
    </location>
</feature>
<dbReference type="PROSITE" id="PS50994">
    <property type="entry name" value="INTEGRASE"/>
    <property type="match status" value="1"/>
</dbReference>
<dbReference type="InterPro" id="IPR012337">
    <property type="entry name" value="RNaseH-like_sf"/>
</dbReference>
<feature type="region of interest" description="Disordered" evidence="1">
    <location>
        <begin position="1"/>
        <end position="20"/>
    </location>
</feature>
<proteinExistence type="predicted"/>
<evidence type="ECO:0000313" key="4">
    <source>
        <dbReference type="Proteomes" id="UP000288805"/>
    </source>
</evidence>
<name>A0A438CMT9_VITVI</name>
<organism evidence="3 4">
    <name type="scientific">Vitis vinifera</name>
    <name type="common">Grape</name>
    <dbReference type="NCBI Taxonomy" id="29760"/>
    <lineage>
        <taxon>Eukaryota</taxon>
        <taxon>Viridiplantae</taxon>
        <taxon>Streptophyta</taxon>
        <taxon>Embryophyta</taxon>
        <taxon>Tracheophyta</taxon>
        <taxon>Spermatophyta</taxon>
        <taxon>Magnoliopsida</taxon>
        <taxon>eudicotyledons</taxon>
        <taxon>Gunneridae</taxon>
        <taxon>Pentapetalae</taxon>
        <taxon>rosids</taxon>
        <taxon>Vitales</taxon>
        <taxon>Vitaceae</taxon>
        <taxon>Viteae</taxon>
        <taxon>Vitis</taxon>
    </lineage>
</organism>
<evidence type="ECO:0000313" key="3">
    <source>
        <dbReference type="EMBL" id="RVW24532.1"/>
    </source>
</evidence>
<comment type="caution">
    <text evidence="3">The sequence shown here is derived from an EMBL/GenBank/DDBJ whole genome shotgun (WGS) entry which is preliminary data.</text>
</comment>
<dbReference type="Gene3D" id="3.30.420.10">
    <property type="entry name" value="Ribonuclease H-like superfamily/Ribonuclease H"/>
    <property type="match status" value="1"/>
</dbReference>
<dbReference type="InterPro" id="IPR039537">
    <property type="entry name" value="Retrotran_Ty1/copia-like"/>
</dbReference>
<dbReference type="GO" id="GO:0015074">
    <property type="term" value="P:DNA integration"/>
    <property type="evidence" value="ECO:0007669"/>
    <property type="project" value="InterPro"/>
</dbReference>
<protein>
    <submittedName>
        <fullName evidence="3">Retrovirus-related Pol polyprotein from transposon TNT 1-94</fullName>
    </submittedName>
</protein>
<dbReference type="AlphaFoldDB" id="A0A438CMT9"/>
<reference evidence="3 4" key="1">
    <citation type="journal article" date="2018" name="PLoS Genet.">
        <title>Population sequencing reveals clonal diversity and ancestral inbreeding in the grapevine cultivar Chardonnay.</title>
        <authorList>
            <person name="Roach M.J."/>
            <person name="Johnson D.L."/>
            <person name="Bohlmann J."/>
            <person name="van Vuuren H.J."/>
            <person name="Jones S.J."/>
            <person name="Pretorius I.S."/>
            <person name="Schmidt S.A."/>
            <person name="Borneman A.R."/>
        </authorList>
    </citation>
    <scope>NUCLEOTIDE SEQUENCE [LARGE SCALE GENOMIC DNA]</scope>
    <source>
        <strain evidence="4">cv. Chardonnay</strain>
        <tissue evidence="3">Leaf</tissue>
    </source>
</reference>